<evidence type="ECO:0000256" key="8">
    <source>
        <dbReference type="ARBA" id="ARBA00023098"/>
    </source>
</evidence>
<evidence type="ECO:0000256" key="10">
    <source>
        <dbReference type="NCBIfam" id="TIGR00215"/>
    </source>
</evidence>
<accession>A0A4V2QG18</accession>
<evidence type="ECO:0000256" key="9">
    <source>
        <dbReference type="ARBA" id="ARBA00048975"/>
    </source>
</evidence>
<comment type="function">
    <text evidence="1">Condensation of UDP-2,3-diacylglucosamine and 2,3-diacylglucosamine-1-phosphate to form lipid A disaccharide, a precursor of lipid A, a phosphorylated glycolipid that anchors the lipopolysaccharide to the outer membrane of the cell.</text>
</comment>
<evidence type="ECO:0000256" key="5">
    <source>
        <dbReference type="ARBA" id="ARBA00022556"/>
    </source>
</evidence>
<evidence type="ECO:0000256" key="6">
    <source>
        <dbReference type="ARBA" id="ARBA00022676"/>
    </source>
</evidence>
<keyword evidence="12" id="KW-1185">Reference proteome</keyword>
<dbReference type="Gene3D" id="3.40.50.2000">
    <property type="entry name" value="Glycogen Phosphorylase B"/>
    <property type="match status" value="1"/>
</dbReference>
<dbReference type="PANTHER" id="PTHR30372">
    <property type="entry name" value="LIPID-A-DISACCHARIDE SYNTHASE"/>
    <property type="match status" value="1"/>
</dbReference>
<reference evidence="11 12" key="1">
    <citation type="submission" date="2019-03" db="EMBL/GenBank/DDBJ databases">
        <title>Genomic Encyclopedia of Type Strains, Phase IV (KMG-IV): sequencing the most valuable type-strain genomes for metagenomic binning, comparative biology and taxonomic classification.</title>
        <authorList>
            <person name="Goeker M."/>
        </authorList>
    </citation>
    <scope>NUCLEOTIDE SEQUENCE [LARGE SCALE GENOMIC DNA]</scope>
    <source>
        <strain evidence="11 12">LX-B</strain>
    </source>
</reference>
<dbReference type="EMBL" id="SLUN01000004">
    <property type="protein sequence ID" value="TCL74137.1"/>
    <property type="molecule type" value="Genomic_DNA"/>
</dbReference>
<organism evidence="11 12">
    <name type="scientific">Hydrogenispora ethanolica</name>
    <dbReference type="NCBI Taxonomy" id="1082276"/>
    <lineage>
        <taxon>Bacteria</taxon>
        <taxon>Bacillati</taxon>
        <taxon>Bacillota</taxon>
        <taxon>Hydrogenispora</taxon>
    </lineage>
</organism>
<evidence type="ECO:0000313" key="11">
    <source>
        <dbReference type="EMBL" id="TCL74137.1"/>
    </source>
</evidence>
<dbReference type="Proteomes" id="UP000295008">
    <property type="component" value="Unassembled WGS sequence"/>
</dbReference>
<comment type="caution">
    <text evidence="11">The sequence shown here is derived from an EMBL/GenBank/DDBJ whole genome shotgun (WGS) entry which is preliminary data.</text>
</comment>
<keyword evidence="5" id="KW-0441">Lipid A biosynthesis</keyword>
<evidence type="ECO:0000313" key="12">
    <source>
        <dbReference type="Proteomes" id="UP000295008"/>
    </source>
</evidence>
<dbReference type="Pfam" id="PF02684">
    <property type="entry name" value="LpxB"/>
    <property type="match status" value="1"/>
</dbReference>
<comment type="catalytic activity">
    <reaction evidence="9">
        <text>a lipid X + a UDP-2-N,3-O-bis[(3R)-3-hydroxyacyl]-alpha-D-glucosamine = a lipid A disaccharide + UDP + H(+)</text>
        <dbReference type="Rhea" id="RHEA:67828"/>
        <dbReference type="ChEBI" id="CHEBI:15378"/>
        <dbReference type="ChEBI" id="CHEBI:58223"/>
        <dbReference type="ChEBI" id="CHEBI:137748"/>
        <dbReference type="ChEBI" id="CHEBI:176338"/>
        <dbReference type="ChEBI" id="CHEBI:176343"/>
        <dbReference type="EC" id="2.4.1.182"/>
    </reaction>
</comment>
<name>A0A4V2QG18_HYDET</name>
<dbReference type="GO" id="GO:0005543">
    <property type="term" value="F:phospholipid binding"/>
    <property type="evidence" value="ECO:0007669"/>
    <property type="project" value="TreeGrafter"/>
</dbReference>
<dbReference type="NCBIfam" id="TIGR00215">
    <property type="entry name" value="lpxB"/>
    <property type="match status" value="1"/>
</dbReference>
<sequence>MGQPVIFVSTCEFSGDMHGEVLVRELQKLLPEAILYGIGGPRMAAAGVELLFDPTRVSTIGFLEALRNLRRMKKLVREITEEWNKRRPDLMLWLDSGGFNLVLAKAAKERQIPVYCMFSPSAWAYGQDRAVKLAERVKLLLAVAPFEADFYRKFGATVTYVGHPLLDRVRNTRQPQEVREALGVADPQQLVVLMPGSRKQEIAKLLRLMLEAAAEVAGELRVRFALPVAASLDREWLESIVREYPVECSLCEGGAYDLLAAADGAVIASGTATLEAAILGAPMIIVYRISGLSYQIYKAMETAEHKKLGFIGLPNLMMGRSVVPELLQKNLTAANIARELKRMLTDAEYNAQLRRELGEVRERIGPPGVMQRAAQLIAADYRD</sequence>
<dbReference type="GO" id="GO:0008915">
    <property type="term" value="F:lipid-A-disaccharide synthase activity"/>
    <property type="evidence" value="ECO:0007669"/>
    <property type="project" value="UniProtKB-UniRule"/>
</dbReference>
<dbReference type="GO" id="GO:0016020">
    <property type="term" value="C:membrane"/>
    <property type="evidence" value="ECO:0007669"/>
    <property type="project" value="GOC"/>
</dbReference>
<keyword evidence="8" id="KW-0443">Lipid metabolism</keyword>
<keyword evidence="6" id="KW-0328">Glycosyltransferase</keyword>
<evidence type="ECO:0000256" key="2">
    <source>
        <dbReference type="ARBA" id="ARBA00012687"/>
    </source>
</evidence>
<dbReference type="RefSeq" id="WP_165907797.1">
    <property type="nucleotide sequence ID" value="NZ_SLUN01000004.1"/>
</dbReference>
<evidence type="ECO:0000256" key="3">
    <source>
        <dbReference type="ARBA" id="ARBA00020902"/>
    </source>
</evidence>
<dbReference type="SUPFAM" id="SSF53756">
    <property type="entry name" value="UDP-Glycosyltransferase/glycogen phosphorylase"/>
    <property type="match status" value="1"/>
</dbReference>
<gene>
    <name evidence="11" type="ORF">EDC14_100473</name>
</gene>
<dbReference type="AlphaFoldDB" id="A0A4V2QG18"/>
<dbReference type="InterPro" id="IPR003835">
    <property type="entry name" value="Glyco_trans_19"/>
</dbReference>
<evidence type="ECO:0000256" key="4">
    <source>
        <dbReference type="ARBA" id="ARBA00022516"/>
    </source>
</evidence>
<keyword evidence="4" id="KW-0444">Lipid biosynthesis</keyword>
<dbReference type="EC" id="2.4.1.182" evidence="2 10"/>
<protein>
    <recommendedName>
        <fullName evidence="3 10">Lipid-A-disaccharide synthase</fullName>
        <ecNumber evidence="2 10">2.4.1.182</ecNumber>
    </recommendedName>
</protein>
<proteinExistence type="predicted"/>
<dbReference type="PANTHER" id="PTHR30372:SF4">
    <property type="entry name" value="LIPID-A-DISACCHARIDE SYNTHASE, MITOCHONDRIAL-RELATED"/>
    <property type="match status" value="1"/>
</dbReference>
<evidence type="ECO:0000256" key="7">
    <source>
        <dbReference type="ARBA" id="ARBA00022679"/>
    </source>
</evidence>
<dbReference type="GO" id="GO:0009245">
    <property type="term" value="P:lipid A biosynthetic process"/>
    <property type="evidence" value="ECO:0007669"/>
    <property type="project" value="UniProtKB-UniRule"/>
</dbReference>
<evidence type="ECO:0000256" key="1">
    <source>
        <dbReference type="ARBA" id="ARBA00002056"/>
    </source>
</evidence>
<keyword evidence="7" id="KW-0808">Transferase</keyword>